<evidence type="ECO:0000313" key="3">
    <source>
        <dbReference type="Proteomes" id="UP000492821"/>
    </source>
</evidence>
<dbReference type="PANTHER" id="PTHR34401:SF3">
    <property type="entry name" value="DB DOMAIN-CONTAINING PROTEIN"/>
    <property type="match status" value="1"/>
</dbReference>
<feature type="compositionally biased region" description="Polar residues" evidence="1">
    <location>
        <begin position="159"/>
        <end position="174"/>
    </location>
</feature>
<dbReference type="WBParaSite" id="Pan_g1710.t1">
    <property type="protein sequence ID" value="Pan_g1710.t1"/>
    <property type="gene ID" value="Pan_g1710"/>
</dbReference>
<sequence>MKLLPTLCLIVFGFVLVSVEAAQKHKGLAAAAATTTTTEKPDDSAESEGSDNVIEEPVEANKDGQIRQCSCDEMESCFKEQKAKHEPCAEKCLDELKFGEGDATAAKKCFHKNHEDIHSCRKNAAQKFCAADKNTFIPESEAYKGGRRRGGHGHRKDSNATTTESDGASTNDLSPIQFHKRRGTFGFHTFLKANFGEAGGKAYMKCQRKCYQGRRRSTCFKKLGCGLKRFEKKDLEAAHITCKDQEEEKKQQLCDCLTAAGVKNVVCNFESGKKPKN</sequence>
<dbReference type="Proteomes" id="UP000492821">
    <property type="component" value="Unassembled WGS sequence"/>
</dbReference>
<dbReference type="PANTHER" id="PTHR34401">
    <property type="entry name" value="PROTEIN CBG12388-RELATED"/>
    <property type="match status" value="1"/>
</dbReference>
<feature type="region of interest" description="Disordered" evidence="1">
    <location>
        <begin position="33"/>
        <end position="59"/>
    </location>
</feature>
<proteinExistence type="predicted"/>
<keyword evidence="2" id="KW-0732">Signal</keyword>
<organism evidence="3 4">
    <name type="scientific">Panagrellus redivivus</name>
    <name type="common">Microworm</name>
    <dbReference type="NCBI Taxonomy" id="6233"/>
    <lineage>
        <taxon>Eukaryota</taxon>
        <taxon>Metazoa</taxon>
        <taxon>Ecdysozoa</taxon>
        <taxon>Nematoda</taxon>
        <taxon>Chromadorea</taxon>
        <taxon>Rhabditida</taxon>
        <taxon>Tylenchina</taxon>
        <taxon>Panagrolaimomorpha</taxon>
        <taxon>Panagrolaimoidea</taxon>
        <taxon>Panagrolaimidae</taxon>
        <taxon>Panagrellus</taxon>
    </lineage>
</organism>
<reference evidence="4" key="2">
    <citation type="submission" date="2020-10" db="UniProtKB">
        <authorList>
            <consortium name="WormBaseParasite"/>
        </authorList>
    </citation>
    <scope>IDENTIFICATION</scope>
</reference>
<accession>A0A7E4ZTX8</accession>
<feature type="compositionally biased region" description="Basic residues" evidence="1">
    <location>
        <begin position="145"/>
        <end position="155"/>
    </location>
</feature>
<evidence type="ECO:0000256" key="2">
    <source>
        <dbReference type="SAM" id="SignalP"/>
    </source>
</evidence>
<reference evidence="3" key="1">
    <citation type="journal article" date="2013" name="Genetics">
        <title>The draft genome and transcriptome of Panagrellus redivivus are shaped by the harsh demands of a free-living lifestyle.</title>
        <authorList>
            <person name="Srinivasan J."/>
            <person name="Dillman A.R."/>
            <person name="Macchietto M.G."/>
            <person name="Heikkinen L."/>
            <person name="Lakso M."/>
            <person name="Fracchia K.M."/>
            <person name="Antoshechkin I."/>
            <person name="Mortazavi A."/>
            <person name="Wong G."/>
            <person name="Sternberg P.W."/>
        </authorList>
    </citation>
    <scope>NUCLEOTIDE SEQUENCE [LARGE SCALE GENOMIC DNA]</scope>
    <source>
        <strain evidence="3">MT8872</strain>
    </source>
</reference>
<keyword evidence="3" id="KW-1185">Reference proteome</keyword>
<evidence type="ECO:0000256" key="1">
    <source>
        <dbReference type="SAM" id="MobiDB-lite"/>
    </source>
</evidence>
<name>A0A7E4ZTX8_PANRE</name>
<evidence type="ECO:0008006" key="5">
    <source>
        <dbReference type="Google" id="ProtNLM"/>
    </source>
</evidence>
<dbReference type="AlphaFoldDB" id="A0A7E4ZTX8"/>
<feature type="signal peptide" evidence="2">
    <location>
        <begin position="1"/>
        <end position="21"/>
    </location>
</feature>
<feature type="chain" id="PRO_5028858757" description="Domain of unknown function DB domain-containing protein" evidence="2">
    <location>
        <begin position="22"/>
        <end position="277"/>
    </location>
</feature>
<feature type="compositionally biased region" description="Acidic residues" evidence="1">
    <location>
        <begin position="44"/>
        <end position="58"/>
    </location>
</feature>
<feature type="region of interest" description="Disordered" evidence="1">
    <location>
        <begin position="140"/>
        <end position="175"/>
    </location>
</feature>
<evidence type="ECO:0000313" key="4">
    <source>
        <dbReference type="WBParaSite" id="Pan_g1710.t1"/>
    </source>
</evidence>
<protein>
    <recommendedName>
        <fullName evidence="5">Domain of unknown function DB domain-containing protein</fullName>
    </recommendedName>
</protein>